<dbReference type="GO" id="GO:0003700">
    <property type="term" value="F:DNA-binding transcription factor activity"/>
    <property type="evidence" value="ECO:0007669"/>
    <property type="project" value="InterPro"/>
</dbReference>
<gene>
    <name evidence="6" type="ordered locus">KPK_3098</name>
</gene>
<dbReference type="PANTHER" id="PTHR30427">
    <property type="entry name" value="TRANSCRIPTIONAL ACTIVATOR PROTEIN LYSR"/>
    <property type="match status" value="1"/>
</dbReference>
<dbReference type="GO" id="GO:0043565">
    <property type="term" value="F:sequence-specific DNA binding"/>
    <property type="evidence" value="ECO:0007669"/>
    <property type="project" value="TreeGrafter"/>
</dbReference>
<dbReference type="BioCyc" id="KPNE507522:GI0B-3085-MONOMER"/>
<dbReference type="HOGENOM" id="CLU_039613_6_3_6"/>
<name>B5XRV0_KLEV3</name>
<dbReference type="InterPro" id="IPR036388">
    <property type="entry name" value="WH-like_DNA-bd_sf"/>
</dbReference>
<dbReference type="SUPFAM" id="SSF46785">
    <property type="entry name" value="Winged helix' DNA-binding domain"/>
    <property type="match status" value="1"/>
</dbReference>
<dbReference type="AlphaFoldDB" id="B5XRV0"/>
<dbReference type="InterPro" id="IPR036390">
    <property type="entry name" value="WH_DNA-bd_sf"/>
</dbReference>
<dbReference type="Pfam" id="PF00126">
    <property type="entry name" value="HTH_1"/>
    <property type="match status" value="1"/>
</dbReference>
<dbReference type="PRINTS" id="PR00039">
    <property type="entry name" value="HTHLYSR"/>
</dbReference>
<evidence type="ECO:0000256" key="1">
    <source>
        <dbReference type="ARBA" id="ARBA00009437"/>
    </source>
</evidence>
<dbReference type="KEGG" id="kpe:KPK_3098"/>
<evidence type="ECO:0000256" key="4">
    <source>
        <dbReference type="ARBA" id="ARBA00023163"/>
    </source>
</evidence>
<dbReference type="Pfam" id="PF03466">
    <property type="entry name" value="LysR_substrate"/>
    <property type="match status" value="1"/>
</dbReference>
<protein>
    <submittedName>
        <fullName evidence="6">Transcriptional regulator, LysR family</fullName>
    </submittedName>
</protein>
<evidence type="ECO:0000313" key="7">
    <source>
        <dbReference type="Proteomes" id="UP000001734"/>
    </source>
</evidence>
<organism evidence="6 7">
    <name type="scientific">Klebsiella variicola (strain 342)</name>
    <name type="common">Klebsiella pneumoniae</name>
    <dbReference type="NCBI Taxonomy" id="507522"/>
    <lineage>
        <taxon>Bacteria</taxon>
        <taxon>Pseudomonadati</taxon>
        <taxon>Pseudomonadota</taxon>
        <taxon>Gammaproteobacteria</taxon>
        <taxon>Enterobacterales</taxon>
        <taxon>Enterobacteriaceae</taxon>
        <taxon>Klebsiella/Raoultella group</taxon>
        <taxon>Klebsiella</taxon>
        <taxon>Klebsiella pneumoniae complex</taxon>
    </lineage>
</organism>
<evidence type="ECO:0000313" key="6">
    <source>
        <dbReference type="EMBL" id="ACI10599.1"/>
    </source>
</evidence>
<comment type="similarity">
    <text evidence="1">Belongs to the LysR transcriptional regulatory family.</text>
</comment>
<sequence>MHNQHIVIRKMAMTPKQLEVFISIVQLGSVTAAAAQLAMSQPSVSKSLALIEQQMGFSLFERYQGKMQPTAEARALYKEALRVHQDRLRFERFVDHIRQYRVGQLRVCATPALALNILPLAVARFRQSFPDYGVVADMCLNNEIETAVEEGRYDLGFLVKPGYEPEENPLAICRGEMVCVLPGQHPLAQQTEIHWQDIPTRDLVYITTDARLVAMIAEEVPAFRQRQVAAVETNRYSMAINLVRHGNNSMTIVDSFSLQGVDTSGLAVRPFRHALPVSVVAVTDGHSTLSQPGEVFAKVMTELMAET</sequence>
<accession>B5XRV0</accession>
<dbReference type="PANTHER" id="PTHR30427:SF1">
    <property type="entry name" value="TRANSCRIPTIONAL ACTIVATOR PROTEIN LYSR"/>
    <property type="match status" value="1"/>
</dbReference>
<dbReference type="Gene3D" id="1.10.10.10">
    <property type="entry name" value="Winged helix-like DNA-binding domain superfamily/Winged helix DNA-binding domain"/>
    <property type="match status" value="1"/>
</dbReference>
<dbReference type="Gene3D" id="3.40.190.290">
    <property type="match status" value="1"/>
</dbReference>
<dbReference type="InterPro" id="IPR000847">
    <property type="entry name" value="LysR_HTH_N"/>
</dbReference>
<dbReference type="InterPro" id="IPR005119">
    <property type="entry name" value="LysR_subst-bd"/>
</dbReference>
<dbReference type="PROSITE" id="PS50931">
    <property type="entry name" value="HTH_LYSR"/>
    <property type="match status" value="1"/>
</dbReference>
<reference evidence="6 7" key="1">
    <citation type="journal article" date="2008" name="PLoS Genet.">
        <title>Complete genome sequence of the N2-fixing broad host range endophyte Klebsiella pneumoniae 342 and virulence predictions verified in mice.</title>
        <authorList>
            <person name="Fouts D.E."/>
            <person name="Tyler H.L."/>
            <person name="DeBoy R.T."/>
            <person name="Daugherty S."/>
            <person name="Ren Q."/>
            <person name="Badger J.H."/>
            <person name="Durkin A.S."/>
            <person name="Huot H."/>
            <person name="Shrivastava S."/>
            <person name="Kothari S."/>
            <person name="Dodson R.J."/>
            <person name="Mohamoud Y."/>
            <person name="Khouri H."/>
            <person name="Roesch L.F."/>
            <person name="Krogfelt K.A."/>
            <person name="Struve C."/>
            <person name="Triplett E.W."/>
            <person name="Methe B.A."/>
        </authorList>
    </citation>
    <scope>NUCLEOTIDE SEQUENCE [LARGE SCALE GENOMIC DNA]</scope>
    <source>
        <strain evidence="6 7">342</strain>
    </source>
</reference>
<evidence type="ECO:0000256" key="2">
    <source>
        <dbReference type="ARBA" id="ARBA00023015"/>
    </source>
</evidence>
<evidence type="ECO:0000259" key="5">
    <source>
        <dbReference type="PROSITE" id="PS50931"/>
    </source>
</evidence>
<dbReference type="Proteomes" id="UP000001734">
    <property type="component" value="Chromosome"/>
</dbReference>
<dbReference type="SUPFAM" id="SSF53850">
    <property type="entry name" value="Periplasmic binding protein-like II"/>
    <property type="match status" value="1"/>
</dbReference>
<keyword evidence="2" id="KW-0805">Transcription regulation</keyword>
<dbReference type="EMBL" id="CP000964">
    <property type="protein sequence ID" value="ACI10599.1"/>
    <property type="molecule type" value="Genomic_DNA"/>
</dbReference>
<dbReference type="GO" id="GO:0010628">
    <property type="term" value="P:positive regulation of gene expression"/>
    <property type="evidence" value="ECO:0007669"/>
    <property type="project" value="TreeGrafter"/>
</dbReference>
<keyword evidence="4" id="KW-0804">Transcription</keyword>
<keyword evidence="3" id="KW-0238">DNA-binding</keyword>
<evidence type="ECO:0000256" key="3">
    <source>
        <dbReference type="ARBA" id="ARBA00023125"/>
    </source>
</evidence>
<proteinExistence type="inferred from homology"/>
<feature type="domain" description="HTH lysR-type" evidence="5">
    <location>
        <begin position="13"/>
        <end position="70"/>
    </location>
</feature>